<dbReference type="InterPro" id="IPR012292">
    <property type="entry name" value="Globin/Proto"/>
</dbReference>
<keyword evidence="7" id="KW-1185">Reference proteome</keyword>
<accession>A0ABW0NYE2</accession>
<proteinExistence type="inferred from homology"/>
<reference evidence="7" key="1">
    <citation type="journal article" date="2019" name="Int. J. Syst. Evol. Microbiol.">
        <title>The Global Catalogue of Microorganisms (GCM) 10K type strain sequencing project: providing services to taxonomists for standard genome sequencing and annotation.</title>
        <authorList>
            <consortium name="The Broad Institute Genomics Platform"/>
            <consortium name="The Broad Institute Genome Sequencing Center for Infectious Disease"/>
            <person name="Wu L."/>
            <person name="Ma J."/>
        </authorList>
    </citation>
    <scope>NUCLEOTIDE SEQUENCE [LARGE SCALE GENOMIC DNA]</scope>
    <source>
        <strain evidence="7">CCUG 43117</strain>
    </source>
</reference>
<evidence type="ECO:0000256" key="3">
    <source>
        <dbReference type="PROSITE-ProRule" id="PRU00284"/>
    </source>
</evidence>
<evidence type="ECO:0000259" key="4">
    <source>
        <dbReference type="PROSITE" id="PS50111"/>
    </source>
</evidence>
<dbReference type="PROSITE" id="PS50885">
    <property type="entry name" value="HAMP"/>
    <property type="match status" value="1"/>
</dbReference>
<evidence type="ECO:0000259" key="5">
    <source>
        <dbReference type="PROSITE" id="PS50885"/>
    </source>
</evidence>
<dbReference type="Pfam" id="PF00015">
    <property type="entry name" value="MCPsignal"/>
    <property type="match status" value="1"/>
</dbReference>
<evidence type="ECO:0000313" key="6">
    <source>
        <dbReference type="EMBL" id="MFC5505531.1"/>
    </source>
</evidence>
<protein>
    <submittedName>
        <fullName evidence="6">Methyl-accepting chemotaxis protein</fullName>
    </submittedName>
</protein>
<dbReference type="InterPro" id="IPR003660">
    <property type="entry name" value="HAMP_dom"/>
</dbReference>
<dbReference type="EMBL" id="JBHSLU010000018">
    <property type="protein sequence ID" value="MFC5505531.1"/>
    <property type="molecule type" value="Genomic_DNA"/>
</dbReference>
<sequence>MPTEPRIGLEPRWYIGGYALILEKLITDVLVARWPKRRFGSGSEEATQRAAEISALVKAALLDMDYAISVYLEASEAARLRVEEQAKAIERSLAAERETAVASVTEAMAALADGNLTFRISQDIPAEYAAIRDNFNGAMDRLEQMVSTIKTNSSAIAATSQEINSGANDLSMRTEQQASALEESAATTEQLAASVKTSAQASRRSVALADDATKIARTGGDIVKNATDAMARIEDASKKISEITSVIDGIAFQTNLLALNAAVEAARAGDAGRGFAVVAAEVRALAQRSSDAAKDITGLIASSDAEVTEGVKLVRLAGGTLEQIVEAAAAVSSTVEEIASASGEQANGIEEMSQTVSHMDEITQQNAALAEQSAASSKALLDQIEQLNRLISSFRTSQDGRMAAQPMHRRRAA</sequence>
<gene>
    <name evidence="6" type="ORF">ACFPN9_09705</name>
</gene>
<dbReference type="PANTHER" id="PTHR43531">
    <property type="entry name" value="PROTEIN ICFG"/>
    <property type="match status" value="1"/>
</dbReference>
<comment type="similarity">
    <text evidence="2">Belongs to the methyl-accepting chemotaxis (MCP) protein family.</text>
</comment>
<evidence type="ECO:0000256" key="1">
    <source>
        <dbReference type="ARBA" id="ARBA00022500"/>
    </source>
</evidence>
<feature type="domain" description="HAMP" evidence="5">
    <location>
        <begin position="99"/>
        <end position="147"/>
    </location>
</feature>
<dbReference type="InterPro" id="IPR004089">
    <property type="entry name" value="MCPsignal_dom"/>
</dbReference>
<keyword evidence="1" id="KW-0145">Chemotaxis</keyword>
<dbReference type="SUPFAM" id="SSF58104">
    <property type="entry name" value="Methyl-accepting chemotaxis protein (MCP) signaling domain"/>
    <property type="match status" value="1"/>
</dbReference>
<organism evidence="6 7">
    <name type="scientific">Bosea massiliensis</name>
    <dbReference type="NCBI Taxonomy" id="151419"/>
    <lineage>
        <taxon>Bacteria</taxon>
        <taxon>Pseudomonadati</taxon>
        <taxon>Pseudomonadota</taxon>
        <taxon>Alphaproteobacteria</taxon>
        <taxon>Hyphomicrobiales</taxon>
        <taxon>Boseaceae</taxon>
        <taxon>Bosea</taxon>
    </lineage>
</organism>
<feature type="domain" description="Methyl-accepting transducer" evidence="4">
    <location>
        <begin position="152"/>
        <end position="381"/>
    </location>
</feature>
<dbReference type="Pfam" id="PF11563">
    <property type="entry name" value="Protoglobin"/>
    <property type="match status" value="1"/>
</dbReference>
<dbReference type="Gene3D" id="1.10.287.950">
    <property type="entry name" value="Methyl-accepting chemotaxis protein"/>
    <property type="match status" value="1"/>
</dbReference>
<dbReference type="SMART" id="SM00283">
    <property type="entry name" value="MA"/>
    <property type="match status" value="1"/>
</dbReference>
<dbReference type="InterPro" id="IPR004090">
    <property type="entry name" value="Chemotax_Me-accpt_rcpt"/>
</dbReference>
<dbReference type="SMART" id="SM00304">
    <property type="entry name" value="HAMP"/>
    <property type="match status" value="1"/>
</dbReference>
<dbReference type="InterPro" id="IPR044398">
    <property type="entry name" value="Globin-sensor_dom"/>
</dbReference>
<dbReference type="InterPro" id="IPR039379">
    <property type="entry name" value="Protoglobin_sensor_dom"/>
</dbReference>
<dbReference type="CDD" id="cd11386">
    <property type="entry name" value="MCP_signal"/>
    <property type="match status" value="1"/>
</dbReference>
<comment type="caution">
    <text evidence="6">The sequence shown here is derived from an EMBL/GenBank/DDBJ whole genome shotgun (WGS) entry which is preliminary data.</text>
</comment>
<name>A0ABW0NYE2_9HYPH</name>
<dbReference type="PRINTS" id="PR00260">
    <property type="entry name" value="CHEMTRNSDUCR"/>
</dbReference>
<dbReference type="PROSITE" id="PS50111">
    <property type="entry name" value="CHEMOTAXIS_TRANSDUC_2"/>
    <property type="match status" value="1"/>
</dbReference>
<dbReference type="CDD" id="cd01068">
    <property type="entry name" value="globin_sensor"/>
    <property type="match status" value="1"/>
</dbReference>
<keyword evidence="3" id="KW-0807">Transducer</keyword>
<dbReference type="PANTHER" id="PTHR43531:SF11">
    <property type="entry name" value="METHYL-ACCEPTING CHEMOTAXIS PROTEIN 3"/>
    <property type="match status" value="1"/>
</dbReference>
<evidence type="ECO:0000256" key="2">
    <source>
        <dbReference type="ARBA" id="ARBA00029447"/>
    </source>
</evidence>
<dbReference type="Gene3D" id="1.10.490.10">
    <property type="entry name" value="Globins"/>
    <property type="match status" value="1"/>
</dbReference>
<evidence type="ECO:0000313" key="7">
    <source>
        <dbReference type="Proteomes" id="UP001596060"/>
    </source>
</evidence>
<dbReference type="InterPro" id="IPR051310">
    <property type="entry name" value="MCP_chemotaxis"/>
</dbReference>
<dbReference type="Proteomes" id="UP001596060">
    <property type="component" value="Unassembled WGS sequence"/>
</dbReference>
<dbReference type="RefSeq" id="WP_377816732.1">
    <property type="nucleotide sequence ID" value="NZ_JBHSLU010000018.1"/>
</dbReference>